<accession>A0ABR9EUB4</accession>
<sequence length="37" mass="4391">MGMQRLLVTYLLKLNLNYLMASMFKQICTHLMRSNTL</sequence>
<protein>
    <submittedName>
        <fullName evidence="1">Uncharacterized protein</fullName>
    </submittedName>
</protein>
<dbReference type="EMBL" id="AQGW01000025">
    <property type="protein sequence ID" value="MBE0384127.1"/>
    <property type="molecule type" value="Genomic_DNA"/>
</dbReference>
<dbReference type="Proteomes" id="UP000615003">
    <property type="component" value="Unassembled WGS sequence"/>
</dbReference>
<reference evidence="1 2" key="1">
    <citation type="submission" date="2015-06" db="EMBL/GenBank/DDBJ databases">
        <title>Genome sequence of Pseudoalteromonas carrageenovora.</title>
        <authorList>
            <person name="Xie B.-B."/>
            <person name="Rong J.-C."/>
            <person name="Qin Q.-L."/>
            <person name="Zhang Y.-Z."/>
        </authorList>
    </citation>
    <scope>NUCLEOTIDE SEQUENCE [LARGE SCALE GENOMIC DNA]</scope>
    <source>
        <strain evidence="1 2">IAM 12662</strain>
    </source>
</reference>
<evidence type="ECO:0000313" key="1">
    <source>
        <dbReference type="EMBL" id="MBE0384127.1"/>
    </source>
</evidence>
<organism evidence="1 2">
    <name type="scientific">Pseudoalteromonas carrageenovora IAM 12662</name>
    <dbReference type="NCBI Taxonomy" id="1314868"/>
    <lineage>
        <taxon>Bacteria</taxon>
        <taxon>Pseudomonadati</taxon>
        <taxon>Pseudomonadota</taxon>
        <taxon>Gammaproteobacteria</taxon>
        <taxon>Alteromonadales</taxon>
        <taxon>Pseudoalteromonadaceae</taxon>
        <taxon>Pseudoalteromonas</taxon>
    </lineage>
</organism>
<keyword evidence="2" id="KW-1185">Reference proteome</keyword>
<gene>
    <name evidence="1" type="ORF">PCARR_b0053</name>
</gene>
<proteinExistence type="predicted"/>
<evidence type="ECO:0000313" key="2">
    <source>
        <dbReference type="Proteomes" id="UP000615003"/>
    </source>
</evidence>
<comment type="caution">
    <text evidence="1">The sequence shown here is derived from an EMBL/GenBank/DDBJ whole genome shotgun (WGS) entry which is preliminary data.</text>
</comment>
<name>A0ABR9EUB4_PSEVC</name>